<dbReference type="SUPFAM" id="SSF51735">
    <property type="entry name" value="NAD(P)-binding Rossmann-fold domains"/>
    <property type="match status" value="1"/>
</dbReference>
<evidence type="ECO:0000256" key="11">
    <source>
        <dbReference type="ARBA" id="ARBA00023268"/>
    </source>
</evidence>
<evidence type="ECO:0000313" key="16">
    <source>
        <dbReference type="Proteomes" id="UP000220340"/>
    </source>
</evidence>
<comment type="similarity">
    <text evidence="4">Belongs to the 3-hydroxyacyl-CoA dehydrogenase family.</text>
</comment>
<accession>A0A1Q4H6C2</accession>
<gene>
    <name evidence="15" type="ORF">CRI78_18180</name>
</gene>
<evidence type="ECO:0000256" key="3">
    <source>
        <dbReference type="ARBA" id="ARBA00007005"/>
    </source>
</evidence>
<dbReference type="FunFam" id="1.10.1040.50:FF:000005">
    <property type="entry name" value="Probable 3-hydroxyacyl-CoA dehydrogenase"/>
    <property type="match status" value="1"/>
</dbReference>
<keyword evidence="10" id="KW-0456">Lyase</keyword>
<dbReference type="Proteomes" id="UP000220340">
    <property type="component" value="Unassembled WGS sequence"/>
</dbReference>
<organism evidence="15 16">
    <name type="scientific">Mycolicibacterium diernhoferi</name>
    <dbReference type="NCBI Taxonomy" id="1801"/>
    <lineage>
        <taxon>Bacteria</taxon>
        <taxon>Bacillati</taxon>
        <taxon>Actinomycetota</taxon>
        <taxon>Actinomycetes</taxon>
        <taxon>Mycobacteriales</taxon>
        <taxon>Mycobacteriaceae</taxon>
        <taxon>Mycolicibacterium</taxon>
    </lineage>
</organism>
<dbReference type="Gene3D" id="3.40.50.720">
    <property type="entry name" value="NAD(P)-binding Rossmann-like Domain"/>
    <property type="match status" value="1"/>
</dbReference>
<keyword evidence="9" id="KW-0443">Lipid metabolism</keyword>
<evidence type="ECO:0000259" key="13">
    <source>
        <dbReference type="Pfam" id="PF00725"/>
    </source>
</evidence>
<evidence type="ECO:0000256" key="2">
    <source>
        <dbReference type="ARBA" id="ARBA00005086"/>
    </source>
</evidence>
<dbReference type="GO" id="GO:0006635">
    <property type="term" value="P:fatty acid beta-oxidation"/>
    <property type="evidence" value="ECO:0007669"/>
    <property type="project" value="UniProtKB-UniPathway"/>
</dbReference>
<comment type="pathway">
    <text evidence="1">Lipid metabolism; fatty acid beta-oxidation.</text>
</comment>
<evidence type="ECO:0000256" key="9">
    <source>
        <dbReference type="ARBA" id="ARBA00023098"/>
    </source>
</evidence>
<keyword evidence="7" id="KW-0560">Oxidoreductase</keyword>
<reference evidence="15 16" key="1">
    <citation type="submission" date="2017-10" db="EMBL/GenBank/DDBJ databases">
        <title>The new phylogeny of genus Mycobacterium.</title>
        <authorList>
            <person name="Tortoli E."/>
            <person name="Trovato A."/>
            <person name="Cirillo D.M."/>
        </authorList>
    </citation>
    <scope>NUCLEOTIDE SEQUENCE [LARGE SCALE GENOMIC DNA]</scope>
    <source>
        <strain evidence="15 16">IP141170001</strain>
    </source>
</reference>
<dbReference type="PANTHER" id="PTHR43612:SF3">
    <property type="entry name" value="TRIFUNCTIONAL ENZYME SUBUNIT ALPHA, MITOCHONDRIAL"/>
    <property type="match status" value="1"/>
</dbReference>
<comment type="catalytic activity">
    <reaction evidence="12">
        <text>a (3S)-3-hydroxyacyl-CoA + NAD(+) = a 3-oxoacyl-CoA + NADH + H(+)</text>
        <dbReference type="Rhea" id="RHEA:22432"/>
        <dbReference type="ChEBI" id="CHEBI:15378"/>
        <dbReference type="ChEBI" id="CHEBI:57318"/>
        <dbReference type="ChEBI" id="CHEBI:57540"/>
        <dbReference type="ChEBI" id="CHEBI:57945"/>
        <dbReference type="ChEBI" id="CHEBI:90726"/>
        <dbReference type="EC" id="1.1.1.35"/>
    </reaction>
</comment>
<dbReference type="OrthoDB" id="9771883at2"/>
<evidence type="ECO:0000256" key="8">
    <source>
        <dbReference type="ARBA" id="ARBA00023027"/>
    </source>
</evidence>
<feature type="domain" description="3-hydroxyacyl-CoA dehydrogenase C-terminal" evidence="13">
    <location>
        <begin position="503"/>
        <end position="602"/>
    </location>
</feature>
<dbReference type="SUPFAM" id="SSF52096">
    <property type="entry name" value="ClpP/crotonase"/>
    <property type="match status" value="1"/>
</dbReference>
<keyword evidence="6" id="KW-0442">Lipid degradation</keyword>
<proteinExistence type="inferred from homology"/>
<dbReference type="SUPFAM" id="SSF48179">
    <property type="entry name" value="6-phosphogluconate dehydrogenase C-terminal domain-like"/>
    <property type="match status" value="2"/>
</dbReference>
<dbReference type="InterPro" id="IPR006176">
    <property type="entry name" value="3-OHacyl-CoA_DH_NAD-bd"/>
</dbReference>
<dbReference type="Gene3D" id="1.10.1040.50">
    <property type="match status" value="1"/>
</dbReference>
<name>A0A1Q4H6C2_9MYCO</name>
<comment type="pathway">
    <text evidence="2">Lipid metabolism; butanoate metabolism.</text>
</comment>
<protein>
    <submittedName>
        <fullName evidence="15">3-hydroxyacyl-CoA dehydrogenase</fullName>
    </submittedName>
</protein>
<dbReference type="AlphaFoldDB" id="A0A1Q4H6C2"/>
<dbReference type="GO" id="GO:0004300">
    <property type="term" value="F:enoyl-CoA hydratase activity"/>
    <property type="evidence" value="ECO:0007669"/>
    <property type="project" value="TreeGrafter"/>
</dbReference>
<evidence type="ECO:0000256" key="4">
    <source>
        <dbReference type="ARBA" id="ARBA00009463"/>
    </source>
</evidence>
<evidence type="ECO:0000259" key="14">
    <source>
        <dbReference type="Pfam" id="PF02737"/>
    </source>
</evidence>
<dbReference type="GO" id="GO:0070403">
    <property type="term" value="F:NAD+ binding"/>
    <property type="evidence" value="ECO:0007669"/>
    <property type="project" value="InterPro"/>
</dbReference>
<evidence type="ECO:0000256" key="1">
    <source>
        <dbReference type="ARBA" id="ARBA00005005"/>
    </source>
</evidence>
<dbReference type="EMBL" id="PDCR01000023">
    <property type="protein sequence ID" value="PEG53113.1"/>
    <property type="molecule type" value="Genomic_DNA"/>
</dbReference>
<dbReference type="FunFam" id="3.40.50.720:FF:000009">
    <property type="entry name" value="Fatty oxidation complex, alpha subunit"/>
    <property type="match status" value="1"/>
</dbReference>
<comment type="caution">
    <text evidence="15">The sequence shown here is derived from an EMBL/GenBank/DDBJ whole genome shotgun (WGS) entry which is preliminary data.</text>
</comment>
<comment type="similarity">
    <text evidence="3">In the central section; belongs to the 3-hydroxyacyl-CoA dehydrogenase family.</text>
</comment>
<evidence type="ECO:0000256" key="6">
    <source>
        <dbReference type="ARBA" id="ARBA00022963"/>
    </source>
</evidence>
<evidence type="ECO:0000256" key="5">
    <source>
        <dbReference type="ARBA" id="ARBA00022832"/>
    </source>
</evidence>
<dbReference type="UniPathway" id="UPA00659"/>
<feature type="domain" description="3-hydroxyacyl-CoA dehydrogenase NAD binding" evidence="14">
    <location>
        <begin position="322"/>
        <end position="500"/>
    </location>
</feature>
<dbReference type="Pfam" id="PF00725">
    <property type="entry name" value="3HCDH"/>
    <property type="match status" value="1"/>
</dbReference>
<dbReference type="InterPro" id="IPR050136">
    <property type="entry name" value="FA_oxidation_alpha_subunit"/>
</dbReference>
<evidence type="ECO:0000313" key="15">
    <source>
        <dbReference type="EMBL" id="PEG53113.1"/>
    </source>
</evidence>
<keyword evidence="16" id="KW-1185">Reference proteome</keyword>
<dbReference type="STRING" id="1801.BRW64_24270"/>
<dbReference type="InterPro" id="IPR029045">
    <property type="entry name" value="ClpP/crotonase-like_dom_sf"/>
</dbReference>
<dbReference type="Pfam" id="PF02737">
    <property type="entry name" value="3HCDH_N"/>
    <property type="match status" value="1"/>
</dbReference>
<dbReference type="GO" id="GO:0016509">
    <property type="term" value="F:long-chain (3S)-3-hydroxyacyl-CoA dehydrogenase (NAD+) activity"/>
    <property type="evidence" value="ECO:0007669"/>
    <property type="project" value="TreeGrafter"/>
</dbReference>
<evidence type="ECO:0000256" key="7">
    <source>
        <dbReference type="ARBA" id="ARBA00023002"/>
    </source>
</evidence>
<keyword evidence="11" id="KW-0511">Multifunctional enzyme</keyword>
<dbReference type="FunFam" id="3.90.226.10:FF:000047">
    <property type="entry name" value="Probable 3-hydroxyacyl-CoA dehydrogenase"/>
    <property type="match status" value="1"/>
</dbReference>
<dbReference type="InterPro" id="IPR036291">
    <property type="entry name" value="NAD(P)-bd_dom_sf"/>
</dbReference>
<dbReference type="Pfam" id="PF00378">
    <property type="entry name" value="ECH_1"/>
    <property type="match status" value="1"/>
</dbReference>
<keyword evidence="5" id="KW-0276">Fatty acid metabolism</keyword>
<dbReference type="InterPro" id="IPR001753">
    <property type="entry name" value="Enoyl-CoA_hydra/iso"/>
</dbReference>
<dbReference type="PANTHER" id="PTHR43612">
    <property type="entry name" value="TRIFUNCTIONAL ENZYME SUBUNIT ALPHA"/>
    <property type="match status" value="1"/>
</dbReference>
<keyword evidence="8" id="KW-0520">NAD</keyword>
<dbReference type="CDD" id="cd06558">
    <property type="entry name" value="crotonase-like"/>
    <property type="match status" value="1"/>
</dbReference>
<sequence>MAENTIQWDQDADGIVTLTLDDPTGSANVMNEHYKESMHNAVERLVAEKDSITGVVIASAKKTFFAGGDLKAMINVGPEDAAASFAEVEAIKADLRKLETLGKPVVAAINGAALGGGLEIALATHHRIAADARGVVIGLPEVTLGLLPGGGGVARTVRMFGVQKAFMEVLSQGTRFNPAKAKEIGLVDELVKSVDELIPAAKKWIKENPEAGVQPWDAKGYKMPGGTPASPGLAGILPSFPALLKKQLKGAPMPAPRAILNAAVEGAQVDFDTATRIESRYFVQLVTGQTAKNMIQAFFLDLQAINGGASRPDGIAPQEIKKIGVLGAGMMGAGIAYVSAKAGYDVVLKDVTIEAAQKGKAYSEGIEAKALKRGKTTQEKSDALLAKIHPTADPADLKGVDFVIEAVFENQELKHKVFQEIEDIVEPNALLGSNTSTLPITGLATGVKRQEDFIGIHFFSPVDKMPLVEIIKGEKTSDEALARVFDYTLAIKKTPIVVNDSRGFFTSRVIGTFVNEALAMLGEGVSAATIEQAGAQAGYPAAPLQLSDELNLELMQKIAGETRKATEAAGGTHVAHPAEEVVNKMIEIGRPSRLKGAGFYEYVDGKRVGLWPGLKETFNSGSTEIPLQDAIDRMLFAEALETQKCIDEGVLTSTADANIGSIMGIGFPPYTGGSAQYIVGYEGPLGVGKAAFVARAKELAARYGDRFNPPASLEA</sequence>
<evidence type="ECO:0000256" key="12">
    <source>
        <dbReference type="ARBA" id="ARBA00049556"/>
    </source>
</evidence>
<dbReference type="Gene3D" id="3.90.226.10">
    <property type="entry name" value="2-enoyl-CoA Hydratase, Chain A, domain 1"/>
    <property type="match status" value="1"/>
</dbReference>
<dbReference type="InterPro" id="IPR008927">
    <property type="entry name" value="6-PGluconate_DH-like_C_sf"/>
</dbReference>
<dbReference type="RefSeq" id="WP_073859023.1">
    <property type="nucleotide sequence ID" value="NZ_BAAATC010000008.1"/>
</dbReference>
<dbReference type="InterPro" id="IPR006108">
    <property type="entry name" value="3HC_DH_C"/>
</dbReference>
<evidence type="ECO:0000256" key="10">
    <source>
        <dbReference type="ARBA" id="ARBA00023239"/>
    </source>
</evidence>